<dbReference type="SUPFAM" id="SSF69065">
    <property type="entry name" value="RNase III domain-like"/>
    <property type="match status" value="1"/>
</dbReference>
<evidence type="ECO:0000259" key="1">
    <source>
        <dbReference type="PROSITE" id="PS50142"/>
    </source>
</evidence>
<dbReference type="RefSeq" id="XP_056049275.1">
    <property type="nucleotide sequence ID" value="XM_056195670.1"/>
</dbReference>
<dbReference type="GeneID" id="80891610"/>
<dbReference type="KEGG" id="amus:LMH87_004451"/>
<organism evidence="2 3">
    <name type="scientific">Akanthomyces muscarius</name>
    <name type="common">Entomopathogenic fungus</name>
    <name type="synonym">Lecanicillium muscarium</name>
    <dbReference type="NCBI Taxonomy" id="2231603"/>
    <lineage>
        <taxon>Eukaryota</taxon>
        <taxon>Fungi</taxon>
        <taxon>Dikarya</taxon>
        <taxon>Ascomycota</taxon>
        <taxon>Pezizomycotina</taxon>
        <taxon>Sordariomycetes</taxon>
        <taxon>Hypocreomycetidae</taxon>
        <taxon>Hypocreales</taxon>
        <taxon>Cordycipitaceae</taxon>
        <taxon>Akanthomyces</taxon>
    </lineage>
</organism>
<dbReference type="AlphaFoldDB" id="A0A9W8UHW6"/>
<name>A0A9W8UHW6_AKAMU</name>
<dbReference type="Proteomes" id="UP001144673">
    <property type="component" value="Chromosome 2"/>
</dbReference>
<accession>A0A9W8UHW6</accession>
<dbReference type="GO" id="GO:0004525">
    <property type="term" value="F:ribonuclease III activity"/>
    <property type="evidence" value="ECO:0007669"/>
    <property type="project" value="InterPro"/>
</dbReference>
<dbReference type="Gene3D" id="1.10.1520.10">
    <property type="entry name" value="Ribonuclease III domain"/>
    <property type="match status" value="1"/>
</dbReference>
<keyword evidence="3" id="KW-1185">Reference proteome</keyword>
<dbReference type="InterPro" id="IPR000999">
    <property type="entry name" value="RNase_III_dom"/>
</dbReference>
<dbReference type="PROSITE" id="PS50142">
    <property type="entry name" value="RNASE_3_2"/>
    <property type="match status" value="1"/>
</dbReference>
<dbReference type="EMBL" id="JAJHUN010000011">
    <property type="protein sequence ID" value="KAJ4145605.1"/>
    <property type="molecule type" value="Genomic_DNA"/>
</dbReference>
<reference evidence="2" key="1">
    <citation type="journal article" date="2023" name="Access Microbiol">
        <title>De-novo genome assembly for Akanthomyces muscarius, a biocontrol agent of insect agricultural pests.</title>
        <authorList>
            <person name="Erdos Z."/>
            <person name="Studholme D.J."/>
            <person name="Raymond B."/>
            <person name="Sharma M."/>
        </authorList>
    </citation>
    <scope>NUCLEOTIDE SEQUENCE</scope>
    <source>
        <strain evidence="2">Ve6</strain>
    </source>
</reference>
<evidence type="ECO:0000313" key="2">
    <source>
        <dbReference type="EMBL" id="KAJ4145605.1"/>
    </source>
</evidence>
<sequence>MPFREHGPSRDVAFCGHANSREFEFRFGNFITELESKIGYAFIDRTLAAESLNHGGRHESWYLLDGQRKSIPRNDRLSLYGNAALYYLLAQDWYTGDWDKATWTLIRKRVLSHDSLAETGLSFGLHLCLKMTAGTPSVSKKMMVTADEAILGAVRLDGGEDALRRVLKSLYIVRTYERSTAKAALLNPGANLSQIAIGRLLYIEKSNVTPRLTKTNHLLHSSKR</sequence>
<comment type="caution">
    <text evidence="2">The sequence shown here is derived from an EMBL/GenBank/DDBJ whole genome shotgun (WGS) entry which is preliminary data.</text>
</comment>
<protein>
    <recommendedName>
        <fullName evidence="1">RNase III domain-containing protein</fullName>
    </recommendedName>
</protein>
<dbReference type="InterPro" id="IPR036389">
    <property type="entry name" value="RNase_III_sf"/>
</dbReference>
<dbReference type="GO" id="GO:0006396">
    <property type="term" value="P:RNA processing"/>
    <property type="evidence" value="ECO:0007669"/>
    <property type="project" value="InterPro"/>
</dbReference>
<evidence type="ECO:0000313" key="3">
    <source>
        <dbReference type="Proteomes" id="UP001144673"/>
    </source>
</evidence>
<feature type="domain" description="RNase III" evidence="1">
    <location>
        <begin position="31"/>
        <end position="159"/>
    </location>
</feature>
<proteinExistence type="predicted"/>
<gene>
    <name evidence="2" type="ORF">LMH87_004451</name>
</gene>